<reference evidence="6 7" key="1">
    <citation type="submission" date="2017-10" db="EMBL/GenBank/DDBJ databases">
        <title>Complete genome sequence of Paracoccus yeei TT13 isolated from human skin.</title>
        <authorList>
            <person name="Lee K."/>
            <person name="Lim J.Y."/>
            <person name="Hwang I."/>
        </authorList>
    </citation>
    <scope>NUCLEOTIDE SEQUENCE [LARGE SCALE GENOMIC DNA]</scope>
    <source>
        <strain evidence="6 7">TT13</strain>
        <plasmid evidence="7">Plasmid ptt13-1</plasmid>
    </source>
</reference>
<feature type="domain" description="GntR C-terminal" evidence="5">
    <location>
        <begin position="4"/>
        <end position="65"/>
    </location>
</feature>
<evidence type="ECO:0000256" key="1">
    <source>
        <dbReference type="ARBA" id="ARBA00023015"/>
    </source>
</evidence>
<feature type="compositionally biased region" description="Basic residues" evidence="4">
    <location>
        <begin position="77"/>
        <end position="88"/>
    </location>
</feature>
<keyword evidence="6" id="KW-0614">Plasmid</keyword>
<evidence type="ECO:0000313" key="6">
    <source>
        <dbReference type="EMBL" id="ATQ57825.1"/>
    </source>
</evidence>
<name>A0A2D2C5P0_9RHOB</name>
<evidence type="ECO:0000256" key="4">
    <source>
        <dbReference type="SAM" id="MobiDB-lite"/>
    </source>
</evidence>
<sequence length="88" mass="10513">MGTTDRDVHFRIAHASRNPLLRLYRSRNDNPALWQRSAVEHRRIYDAIVDRDPEMSVMMMRRHIASARPRRSVDRNSRRRTSRRASSL</sequence>
<dbReference type="RefSeq" id="WP_099650234.1">
    <property type="nucleotide sequence ID" value="NZ_CAJGAB010000033.1"/>
</dbReference>
<keyword evidence="2" id="KW-0238">DNA-binding</keyword>
<dbReference type="SUPFAM" id="SSF48008">
    <property type="entry name" value="GntR ligand-binding domain-like"/>
    <property type="match status" value="1"/>
</dbReference>
<dbReference type="EMBL" id="CP024423">
    <property type="protein sequence ID" value="ATQ57825.1"/>
    <property type="molecule type" value="Genomic_DNA"/>
</dbReference>
<dbReference type="Gene3D" id="1.20.120.530">
    <property type="entry name" value="GntR ligand-binding domain-like"/>
    <property type="match status" value="1"/>
</dbReference>
<protein>
    <recommendedName>
        <fullName evidence="5">GntR C-terminal domain-containing protein</fullName>
    </recommendedName>
</protein>
<dbReference type="Pfam" id="PF07729">
    <property type="entry name" value="FCD"/>
    <property type="match status" value="1"/>
</dbReference>
<proteinExistence type="predicted"/>
<gene>
    <name evidence="6" type="ORF">PYTT13_18320</name>
</gene>
<feature type="region of interest" description="Disordered" evidence="4">
    <location>
        <begin position="64"/>
        <end position="88"/>
    </location>
</feature>
<dbReference type="Proteomes" id="UP000229314">
    <property type="component" value="Plasmid pTT13-1"/>
</dbReference>
<dbReference type="InterPro" id="IPR008920">
    <property type="entry name" value="TF_FadR/GntR_C"/>
</dbReference>
<dbReference type="InterPro" id="IPR011711">
    <property type="entry name" value="GntR_C"/>
</dbReference>
<dbReference type="GO" id="GO:0003677">
    <property type="term" value="F:DNA binding"/>
    <property type="evidence" value="ECO:0007669"/>
    <property type="project" value="UniProtKB-KW"/>
</dbReference>
<accession>A0A2D2C5P0</accession>
<keyword evidence="1" id="KW-0805">Transcription regulation</keyword>
<geneLocation type="plasmid" evidence="7">
    <name>ptt13-1</name>
</geneLocation>
<organism evidence="6 7">
    <name type="scientific">Paracoccus yeei</name>
    <dbReference type="NCBI Taxonomy" id="147645"/>
    <lineage>
        <taxon>Bacteria</taxon>
        <taxon>Pseudomonadati</taxon>
        <taxon>Pseudomonadota</taxon>
        <taxon>Alphaproteobacteria</taxon>
        <taxon>Rhodobacterales</taxon>
        <taxon>Paracoccaceae</taxon>
        <taxon>Paracoccus</taxon>
    </lineage>
</organism>
<evidence type="ECO:0000256" key="2">
    <source>
        <dbReference type="ARBA" id="ARBA00023125"/>
    </source>
</evidence>
<evidence type="ECO:0000256" key="3">
    <source>
        <dbReference type="ARBA" id="ARBA00023163"/>
    </source>
</evidence>
<evidence type="ECO:0000259" key="5">
    <source>
        <dbReference type="Pfam" id="PF07729"/>
    </source>
</evidence>
<keyword evidence="3" id="KW-0804">Transcription</keyword>
<evidence type="ECO:0000313" key="7">
    <source>
        <dbReference type="Proteomes" id="UP000229314"/>
    </source>
</evidence>
<dbReference type="AlphaFoldDB" id="A0A2D2C5P0"/>